<feature type="domain" description="ABM" evidence="1">
    <location>
        <begin position="4"/>
        <end position="74"/>
    </location>
</feature>
<reference evidence="3" key="1">
    <citation type="journal article" date="2019" name="Int. J. Syst. Evol. Microbiol.">
        <title>The Global Catalogue of Microorganisms (GCM) 10K type strain sequencing project: providing services to taxonomists for standard genome sequencing and annotation.</title>
        <authorList>
            <consortium name="The Broad Institute Genomics Platform"/>
            <consortium name="The Broad Institute Genome Sequencing Center for Infectious Disease"/>
            <person name="Wu L."/>
            <person name="Ma J."/>
        </authorList>
    </citation>
    <scope>NUCLEOTIDE SEQUENCE [LARGE SCALE GENOMIC DNA]</scope>
    <source>
        <strain evidence="3">JCM 17326</strain>
    </source>
</reference>
<protein>
    <recommendedName>
        <fullName evidence="1">ABM domain-containing protein</fullName>
    </recommendedName>
</protein>
<dbReference type="InterPro" id="IPR011008">
    <property type="entry name" value="Dimeric_a/b-barrel"/>
</dbReference>
<dbReference type="InterPro" id="IPR007138">
    <property type="entry name" value="ABM_dom"/>
</dbReference>
<dbReference type="RefSeq" id="WP_345573559.1">
    <property type="nucleotide sequence ID" value="NZ_BAABDQ010000037.1"/>
</dbReference>
<name>A0ABP6ZBM1_9ACTN</name>
<evidence type="ECO:0000313" key="2">
    <source>
        <dbReference type="EMBL" id="GAA3602612.1"/>
    </source>
</evidence>
<evidence type="ECO:0000259" key="1">
    <source>
        <dbReference type="Pfam" id="PF03992"/>
    </source>
</evidence>
<evidence type="ECO:0000313" key="3">
    <source>
        <dbReference type="Proteomes" id="UP001500630"/>
    </source>
</evidence>
<organism evidence="2 3">
    <name type="scientific">Nonomuraea rosea</name>
    <dbReference type="NCBI Taxonomy" id="638574"/>
    <lineage>
        <taxon>Bacteria</taxon>
        <taxon>Bacillati</taxon>
        <taxon>Actinomycetota</taxon>
        <taxon>Actinomycetes</taxon>
        <taxon>Streptosporangiales</taxon>
        <taxon>Streptosporangiaceae</taxon>
        <taxon>Nonomuraea</taxon>
    </lineage>
</organism>
<comment type="caution">
    <text evidence="2">The sequence shown here is derived from an EMBL/GenBank/DDBJ whole genome shotgun (WGS) entry which is preliminary data.</text>
</comment>
<accession>A0ABP6ZBM1</accession>
<keyword evidence="3" id="KW-1185">Reference proteome</keyword>
<proteinExistence type="predicted"/>
<sequence length="96" mass="10790">MSGPVRAVLTMAVPAARADEFELAWQRAATWAGRQPGCLRQSLCATDAGYVITSDWSDEESFRRFERSPGQDEATARLRALRTSARMEVQRIVHHQ</sequence>
<dbReference type="Gene3D" id="3.30.70.100">
    <property type="match status" value="1"/>
</dbReference>
<dbReference type="SUPFAM" id="SSF54909">
    <property type="entry name" value="Dimeric alpha+beta barrel"/>
    <property type="match status" value="1"/>
</dbReference>
<dbReference type="EMBL" id="BAABDQ010000037">
    <property type="protein sequence ID" value="GAA3602612.1"/>
    <property type="molecule type" value="Genomic_DNA"/>
</dbReference>
<dbReference type="Proteomes" id="UP001500630">
    <property type="component" value="Unassembled WGS sequence"/>
</dbReference>
<dbReference type="Pfam" id="PF03992">
    <property type="entry name" value="ABM"/>
    <property type="match status" value="1"/>
</dbReference>
<gene>
    <name evidence="2" type="ORF">GCM10022419_103710</name>
</gene>